<dbReference type="PANTHER" id="PTHR30486">
    <property type="entry name" value="TWITCHING MOTILITY PROTEIN PILT"/>
    <property type="match status" value="1"/>
</dbReference>
<dbReference type="SUPFAM" id="SSF52540">
    <property type="entry name" value="P-loop containing nucleoside triphosphate hydrolases"/>
    <property type="match status" value="1"/>
</dbReference>
<protein>
    <submittedName>
        <fullName evidence="2">Uncharacterized protein</fullName>
    </submittedName>
</protein>
<dbReference type="STRING" id="1776334.APZ16_02760"/>
<proteinExistence type="inferred from homology"/>
<dbReference type="Gene3D" id="3.40.50.300">
    <property type="entry name" value="P-loop containing nucleotide triphosphate hydrolases"/>
    <property type="match status" value="1"/>
</dbReference>
<dbReference type="EMBL" id="LQMQ01000007">
    <property type="protein sequence ID" value="KUO42376.1"/>
    <property type="molecule type" value="Genomic_DNA"/>
</dbReference>
<dbReference type="PANTHER" id="PTHR30486:SF6">
    <property type="entry name" value="TYPE IV PILUS RETRACTATION ATPASE PILT"/>
    <property type="match status" value="1"/>
</dbReference>
<dbReference type="AlphaFoldDB" id="A0A147K0P2"/>
<name>A0A147K0P2_HADYE</name>
<dbReference type="InterPro" id="IPR050921">
    <property type="entry name" value="T4SS_GSP_E_ATPase"/>
</dbReference>
<reference evidence="2 3" key="1">
    <citation type="journal article" date="2016" name="Nat. Microbiol.">
        <title>Genomic inference of the metabolism of cosmopolitan subsurface Archaea, Hadesarchaea.</title>
        <authorList>
            <person name="Baker B.J."/>
            <person name="Saw J.H."/>
            <person name="Lind A.E."/>
            <person name="Lazar C.S."/>
            <person name="Hinrichs K.-U."/>
            <person name="Teske A.P."/>
            <person name="Ettema T.J."/>
        </authorList>
    </citation>
    <scope>NUCLEOTIDE SEQUENCE [LARGE SCALE GENOMIC DNA]</scope>
</reference>
<evidence type="ECO:0000313" key="2">
    <source>
        <dbReference type="EMBL" id="KUO42376.1"/>
    </source>
</evidence>
<comment type="caution">
    <text evidence="2">The sequence shown here is derived from an EMBL/GenBank/DDBJ whole genome shotgun (WGS) entry which is preliminary data.</text>
</comment>
<evidence type="ECO:0000256" key="1">
    <source>
        <dbReference type="ARBA" id="ARBA00006611"/>
    </source>
</evidence>
<evidence type="ECO:0000313" key="3">
    <source>
        <dbReference type="Proteomes" id="UP000074294"/>
    </source>
</evidence>
<dbReference type="InterPro" id="IPR027417">
    <property type="entry name" value="P-loop_NTPase"/>
</dbReference>
<dbReference type="Proteomes" id="UP000074294">
    <property type="component" value="Unassembled WGS sequence"/>
</dbReference>
<sequence>MECPTLEIKDSGPLKVAEFDCHGCNFPSTLNEPRCRYCVISRLRTESEVDQVTLLNPVVRTYRSRDLSRLARTIAMAEQLALDRSLYGEKEGEGKCRKCVDARMSAVLEALDKIMANPHDLSPIDSSLVFARIKSSPECKKCSEENFFKLVDAIKATLKKFPLFKQLSSKNYDEIFAARSKPFFVEGLWNPPPKDARLIDSYDLSGGRGKVNIYEQRNNPVPFYELILPEFNLPADQLELLDSAFRVKIEEAPGHARFAYSTRAYSFAEEWYNALLHMLREKKKSTPASSIRRLAEMMASWLTYRLLEPFSHDDYITDIFVAAPPEIQPIYVEHERWGRLETGIYWTTPALLGLGETLASRLGTSFDEIRPQLDAEIPELGMRLFLSRYPAIWTRSVDIAVRKRRSKPWTQPLFLDRGTLTPLASSFLGNVLRIGSSAFVIGEMGTAKTSQVETYIPEIGPHNRIVAFQDTEELHIEDFVSHGYKLANVRVSDPEQLEKQVTAFLRGGSSYWLITEVRAAEAVRAALGAAARQGSQPVVASFHARSKTEMFDLIVHIMGLHQATFKYIDFIISTARFSTPRGTIRRIVEISEVLKEWKDEPRYSEMFVDDRRQDRLVSSKLLSGPRELIKRLDSRDLSKLDMKEVVKRVTFLPPERGGSQLIPALCKRLAIDEEDFLAAILTEAKMKSELLLLASKSGDPSYLELPFVSRAYNAYFYLLKQNAPNYSKVLEEWLSWLRKT</sequence>
<accession>A0A147K0P2</accession>
<dbReference type="GO" id="GO:0016887">
    <property type="term" value="F:ATP hydrolysis activity"/>
    <property type="evidence" value="ECO:0007669"/>
    <property type="project" value="InterPro"/>
</dbReference>
<comment type="similarity">
    <text evidence="1">Belongs to the GSP E family.</text>
</comment>
<gene>
    <name evidence="2" type="ORF">APZ16_02760</name>
</gene>
<organism evidence="2 3">
    <name type="scientific">Hadarchaeum yellowstonense</name>
    <dbReference type="NCBI Taxonomy" id="1776334"/>
    <lineage>
        <taxon>Archaea</taxon>
        <taxon>Methanobacteriati</taxon>
        <taxon>Candidatus Hadarchaeota</taxon>
        <taxon>Candidatus Hadarchaeia</taxon>
        <taxon>Candidatus Hadarchaeales</taxon>
        <taxon>Candidatus Hadarchaeaceae</taxon>
        <taxon>Candidatus Hadarchaeum</taxon>
    </lineage>
</organism>
<dbReference type="Gene3D" id="3.30.450.380">
    <property type="match status" value="1"/>
</dbReference>